<feature type="compositionally biased region" description="Acidic residues" evidence="1">
    <location>
        <begin position="118"/>
        <end position="128"/>
    </location>
</feature>
<evidence type="ECO:0000313" key="3">
    <source>
        <dbReference type="Proteomes" id="UP000738349"/>
    </source>
</evidence>
<gene>
    <name evidence="2" type="ORF">EDB81DRAFT_769179</name>
</gene>
<dbReference type="EMBL" id="JAGMUV010000052">
    <property type="protein sequence ID" value="KAH7109342.1"/>
    <property type="molecule type" value="Genomic_DNA"/>
</dbReference>
<dbReference type="Proteomes" id="UP000738349">
    <property type="component" value="Unassembled WGS sequence"/>
</dbReference>
<dbReference type="AlphaFoldDB" id="A0A9P9CYN6"/>
<comment type="caution">
    <text evidence="2">The sequence shown here is derived from an EMBL/GenBank/DDBJ whole genome shotgun (WGS) entry which is preliminary data.</text>
</comment>
<evidence type="ECO:0000313" key="2">
    <source>
        <dbReference type="EMBL" id="KAH7109342.1"/>
    </source>
</evidence>
<sequence length="144" mass="15996">MDRQFNNVPEDSWPGFLNFDNMTNAGVTSSSLPTTLESNQGHGQALRAQADDESGRVSQWMRVMSGGLESARKIKLLCQKEPRRTGNVYQGLPRPTSYEWLEQGCRTDDTVSQTESAIGDEDDTDPSEDEAHRFKDVGRTQGLG</sequence>
<feature type="compositionally biased region" description="Polar residues" evidence="1">
    <location>
        <begin position="28"/>
        <end position="42"/>
    </location>
</feature>
<feature type="region of interest" description="Disordered" evidence="1">
    <location>
        <begin position="105"/>
        <end position="144"/>
    </location>
</feature>
<protein>
    <submittedName>
        <fullName evidence="2">Uncharacterized protein</fullName>
    </submittedName>
</protein>
<feature type="region of interest" description="Disordered" evidence="1">
    <location>
        <begin position="28"/>
        <end position="56"/>
    </location>
</feature>
<organism evidence="2 3">
    <name type="scientific">Dactylonectria macrodidyma</name>
    <dbReference type="NCBI Taxonomy" id="307937"/>
    <lineage>
        <taxon>Eukaryota</taxon>
        <taxon>Fungi</taxon>
        <taxon>Dikarya</taxon>
        <taxon>Ascomycota</taxon>
        <taxon>Pezizomycotina</taxon>
        <taxon>Sordariomycetes</taxon>
        <taxon>Hypocreomycetidae</taxon>
        <taxon>Hypocreales</taxon>
        <taxon>Nectriaceae</taxon>
        <taxon>Dactylonectria</taxon>
    </lineage>
</organism>
<dbReference type="OrthoDB" id="5023693at2759"/>
<accession>A0A9P9CYN6</accession>
<evidence type="ECO:0000256" key="1">
    <source>
        <dbReference type="SAM" id="MobiDB-lite"/>
    </source>
</evidence>
<reference evidence="2" key="1">
    <citation type="journal article" date="2021" name="Nat. Commun.">
        <title>Genetic determinants of endophytism in the Arabidopsis root mycobiome.</title>
        <authorList>
            <person name="Mesny F."/>
            <person name="Miyauchi S."/>
            <person name="Thiergart T."/>
            <person name="Pickel B."/>
            <person name="Atanasova L."/>
            <person name="Karlsson M."/>
            <person name="Huettel B."/>
            <person name="Barry K.W."/>
            <person name="Haridas S."/>
            <person name="Chen C."/>
            <person name="Bauer D."/>
            <person name="Andreopoulos W."/>
            <person name="Pangilinan J."/>
            <person name="LaButti K."/>
            <person name="Riley R."/>
            <person name="Lipzen A."/>
            <person name="Clum A."/>
            <person name="Drula E."/>
            <person name="Henrissat B."/>
            <person name="Kohler A."/>
            <person name="Grigoriev I.V."/>
            <person name="Martin F.M."/>
            <person name="Hacquard S."/>
        </authorList>
    </citation>
    <scope>NUCLEOTIDE SEQUENCE</scope>
    <source>
        <strain evidence="2">MPI-CAGE-AT-0147</strain>
    </source>
</reference>
<keyword evidence="3" id="KW-1185">Reference proteome</keyword>
<name>A0A9P9CYN6_9HYPO</name>
<proteinExistence type="predicted"/>
<feature type="compositionally biased region" description="Basic and acidic residues" evidence="1">
    <location>
        <begin position="129"/>
        <end position="138"/>
    </location>
</feature>